<name>U9U6F0_RHIID</name>
<reference evidence="1" key="1">
    <citation type="submission" date="2013-07" db="EMBL/GenBank/DDBJ databases">
        <title>The genome of an arbuscular mycorrhizal fungus provides insights into the evolution of the oldest plant symbiosis.</title>
        <authorList>
            <consortium name="DOE Joint Genome Institute"/>
            <person name="Tisserant E."/>
            <person name="Malbreil M."/>
            <person name="Kuo A."/>
            <person name="Kohler A."/>
            <person name="Symeonidi A."/>
            <person name="Balestrini R."/>
            <person name="Charron P."/>
            <person name="Duensing N."/>
            <person name="Frei-dit-Frey N."/>
            <person name="Gianinazzi-Pearson V."/>
            <person name="Gilbert B."/>
            <person name="Handa Y."/>
            <person name="Hijri M."/>
            <person name="Kaul R."/>
            <person name="Kawaguchi M."/>
            <person name="Krajinski F."/>
            <person name="Lammers P."/>
            <person name="Lapierre D."/>
            <person name="Masclaux F.G."/>
            <person name="Murat C."/>
            <person name="Morin E."/>
            <person name="Ndikumana S."/>
            <person name="Pagni M."/>
            <person name="Petitpierre D."/>
            <person name="Requena N."/>
            <person name="Rosikiewicz P."/>
            <person name="Riley R."/>
            <person name="Saito K."/>
            <person name="San Clemente H."/>
            <person name="Shapiro H."/>
            <person name="van Tuinen D."/>
            <person name="Becard G."/>
            <person name="Bonfante P."/>
            <person name="Paszkowski U."/>
            <person name="Shachar-Hill Y."/>
            <person name="Young J.P."/>
            <person name="Sanders I.R."/>
            <person name="Henrissat B."/>
            <person name="Rensing S.A."/>
            <person name="Grigoriev I.V."/>
            <person name="Corradi N."/>
            <person name="Roux C."/>
            <person name="Martin F."/>
        </authorList>
    </citation>
    <scope>NUCLEOTIDE SEQUENCE</scope>
    <source>
        <strain evidence="1">DAOM 197198</strain>
    </source>
</reference>
<gene>
    <name evidence="1" type="ORF">GLOINDRAFT_23322</name>
</gene>
<dbReference type="HOGENOM" id="CLU_000288_7_17_1"/>
<evidence type="ECO:0000313" key="1">
    <source>
        <dbReference type="EMBL" id="ESA15955.1"/>
    </source>
</evidence>
<evidence type="ECO:0008006" key="2">
    <source>
        <dbReference type="Google" id="ProtNLM"/>
    </source>
</evidence>
<accession>U9U6F0</accession>
<protein>
    <recommendedName>
        <fullName evidence="2">Protein kinase domain-containing protein</fullName>
    </recommendedName>
</protein>
<organism evidence="1">
    <name type="scientific">Rhizophagus irregularis (strain DAOM 181602 / DAOM 197198 / MUCL 43194)</name>
    <name type="common">Arbuscular mycorrhizal fungus</name>
    <name type="synonym">Glomus intraradices</name>
    <dbReference type="NCBI Taxonomy" id="747089"/>
    <lineage>
        <taxon>Eukaryota</taxon>
        <taxon>Fungi</taxon>
        <taxon>Fungi incertae sedis</taxon>
        <taxon>Mucoromycota</taxon>
        <taxon>Glomeromycotina</taxon>
        <taxon>Glomeromycetes</taxon>
        <taxon>Glomerales</taxon>
        <taxon>Glomeraceae</taxon>
        <taxon>Rhizophagus</taxon>
    </lineage>
</organism>
<sequence length="184" mass="22368">MEEIRISDDVFEQIKDFNHYNITEERKLLIDKLILKERYKKYGLCKECRQPYINKFNCGYYWCQSCSTNHFQQNFKNWTNGNHVVDKFIQEVLLNAKDFYEALEWIEYDKFEAFEYLAKGGFGTTYKAIWEDECIEMVWILKKEKWKYIYTITNFGKTKEMIIWRSDCIQKSDIYGFGIITCKV</sequence>
<proteinExistence type="predicted"/>
<dbReference type="AlphaFoldDB" id="U9U6F0"/>
<dbReference type="EMBL" id="KI281464">
    <property type="protein sequence ID" value="ESA15955.1"/>
    <property type="molecule type" value="Genomic_DNA"/>
</dbReference>
<dbReference type="VEuPathDB" id="FungiDB:RhiirFUN_014307"/>